<dbReference type="InterPro" id="IPR037883">
    <property type="entry name" value="Knr4/Smi1-like_sf"/>
</dbReference>
<dbReference type="EMBL" id="JAQNDN010000024">
    <property type="protein sequence ID" value="MDC0674524.1"/>
    <property type="molecule type" value="Genomic_DNA"/>
</dbReference>
<reference evidence="2 3" key="1">
    <citation type="submission" date="2022-11" db="EMBL/GenBank/DDBJ databases">
        <title>Minimal conservation of predation-associated metabolite biosynthetic gene clusters underscores biosynthetic potential of Myxococcota including descriptions for ten novel species: Archangium lansinium sp. nov., Myxococcus landrumus sp. nov., Nannocystis bai.</title>
        <authorList>
            <person name="Ahearne A."/>
            <person name="Stevens C."/>
            <person name="Dowd S."/>
        </authorList>
    </citation>
    <scope>NUCLEOTIDE SEQUENCE [LARGE SCALE GENOMIC DNA]</scope>
    <source>
        <strain evidence="2 3">NCELM</strain>
    </source>
</reference>
<evidence type="ECO:0000256" key="1">
    <source>
        <dbReference type="SAM" id="MobiDB-lite"/>
    </source>
</evidence>
<dbReference type="RefSeq" id="WP_272008847.1">
    <property type="nucleotide sequence ID" value="NZ_JAQNDN010000024.1"/>
</dbReference>
<sequence length="444" mass="47741">MQTEIYEELEARGVTLARAAASGDLEAEGKLVETLGELTRAPYHNEGWPRSGSVAYAVFDAFLQVDDGDREALRRLVGPFVEALMAHPDHLGVPYRFEPAEMLGPSAIPLLARLLARGLAATSRAAIEGLDYVNPLNDAGFRLATDALVGLFTYEEEAVEAVATAVAALEWNDERLWLLFRVLAAHAVTGVAALGEVARVVLVRLATATTGITGPGADKLRGLLLRAKIIPKALAPGVKPATLPRKLPLTVAEALALGETWGLSPAEVQAGRPAKAKELDVLADRLGRRLPKELTLLLGTHASLGARDIGPPARMRQLLREMAETIEDDEEEADDEVPSGRGQYDVRGFDPLKKAIPLGSDPSGDLYFLATGAKSGAETAPVIRYRHDQALVATIVADSLGEFVALILARVYARREGLGPELDKLDSRRRTITSGYKKPKPPRE</sequence>
<accession>A0ABT5BK38</accession>
<dbReference type="SUPFAM" id="SSF160631">
    <property type="entry name" value="SMI1/KNR4-like"/>
    <property type="match status" value="1"/>
</dbReference>
<gene>
    <name evidence="2" type="ORF">POL58_42650</name>
</gene>
<keyword evidence="3" id="KW-1185">Reference proteome</keyword>
<evidence type="ECO:0000313" key="3">
    <source>
        <dbReference type="Proteomes" id="UP001217838"/>
    </source>
</evidence>
<dbReference type="Proteomes" id="UP001217838">
    <property type="component" value="Unassembled WGS sequence"/>
</dbReference>
<comment type="caution">
    <text evidence="2">The sequence shown here is derived from an EMBL/GenBank/DDBJ whole genome shotgun (WGS) entry which is preliminary data.</text>
</comment>
<organism evidence="2 3">
    <name type="scientific">Nannocystis radixulma</name>
    <dbReference type="NCBI Taxonomy" id="2995305"/>
    <lineage>
        <taxon>Bacteria</taxon>
        <taxon>Pseudomonadati</taxon>
        <taxon>Myxococcota</taxon>
        <taxon>Polyangia</taxon>
        <taxon>Nannocystales</taxon>
        <taxon>Nannocystaceae</taxon>
        <taxon>Nannocystis</taxon>
    </lineage>
</organism>
<protein>
    <submittedName>
        <fullName evidence="2">SMI1/KNR4 family protein</fullName>
    </submittedName>
</protein>
<proteinExistence type="predicted"/>
<evidence type="ECO:0000313" key="2">
    <source>
        <dbReference type="EMBL" id="MDC0674524.1"/>
    </source>
</evidence>
<name>A0ABT5BK38_9BACT</name>
<feature type="region of interest" description="Disordered" evidence="1">
    <location>
        <begin position="424"/>
        <end position="444"/>
    </location>
</feature>